<accession>A0A5J4UX40</accession>
<feature type="region of interest" description="Disordered" evidence="1">
    <location>
        <begin position="874"/>
        <end position="908"/>
    </location>
</feature>
<dbReference type="EMBL" id="SNRW01011526">
    <property type="protein sequence ID" value="KAA6375028.1"/>
    <property type="molecule type" value="Genomic_DNA"/>
</dbReference>
<organism evidence="2 3">
    <name type="scientific">Streblomastix strix</name>
    <dbReference type="NCBI Taxonomy" id="222440"/>
    <lineage>
        <taxon>Eukaryota</taxon>
        <taxon>Metamonada</taxon>
        <taxon>Preaxostyla</taxon>
        <taxon>Oxymonadida</taxon>
        <taxon>Streblomastigidae</taxon>
        <taxon>Streblomastix</taxon>
    </lineage>
</organism>
<evidence type="ECO:0000313" key="3">
    <source>
        <dbReference type="Proteomes" id="UP000324800"/>
    </source>
</evidence>
<proteinExistence type="predicted"/>
<dbReference type="AlphaFoldDB" id="A0A5J4UX40"/>
<gene>
    <name evidence="2" type="ORF">EZS28_029445</name>
</gene>
<feature type="compositionally biased region" description="Polar residues" evidence="1">
    <location>
        <begin position="878"/>
        <end position="908"/>
    </location>
</feature>
<feature type="compositionally biased region" description="Basic and acidic residues" evidence="1">
    <location>
        <begin position="9"/>
        <end position="26"/>
    </location>
</feature>
<reference evidence="2 3" key="1">
    <citation type="submission" date="2019-03" db="EMBL/GenBank/DDBJ databases">
        <title>Single cell metagenomics reveals metabolic interactions within the superorganism composed of flagellate Streblomastix strix and complex community of Bacteroidetes bacteria on its surface.</title>
        <authorList>
            <person name="Treitli S.C."/>
            <person name="Kolisko M."/>
            <person name="Husnik F."/>
            <person name="Keeling P."/>
            <person name="Hampl V."/>
        </authorList>
    </citation>
    <scope>NUCLEOTIDE SEQUENCE [LARGE SCALE GENOMIC DNA]</scope>
    <source>
        <strain evidence="2">ST1C</strain>
    </source>
</reference>
<evidence type="ECO:0000313" key="2">
    <source>
        <dbReference type="EMBL" id="KAA6375028.1"/>
    </source>
</evidence>
<evidence type="ECO:0000256" key="1">
    <source>
        <dbReference type="SAM" id="MobiDB-lite"/>
    </source>
</evidence>
<comment type="caution">
    <text evidence="2">The sequence shown here is derived from an EMBL/GenBank/DDBJ whole genome shotgun (WGS) entry which is preliminary data.</text>
</comment>
<feature type="region of interest" description="Disordered" evidence="1">
    <location>
        <begin position="1"/>
        <end position="35"/>
    </location>
</feature>
<feature type="non-terminal residue" evidence="2">
    <location>
        <position position="1038"/>
    </location>
</feature>
<name>A0A5J4UX40_9EUKA</name>
<protein>
    <submittedName>
        <fullName evidence="2">Uncharacterized protein</fullName>
    </submittedName>
</protein>
<sequence>MDPAASGYEQDHKRPIDSLHQKDQKKNRNRQLSQNNTKSIDKLFISAGKSIIIVANGQMQNHTYPYKWFNELVMTNGAKWYLPKVTSEQQNTSITSSQPSSVKSLSISLDSDQQSIESLPSDKSTSKSDLDELQMKIGSQMLFIISASNSSMIVDLNSGEFFEFPGRDSDQKELGGGGYPQDFQINPVCVNQVINLPYYSFSPHHSLEDRFVVGVGNGRTGGIHSLSLGNKLQILMQGKWYEVPPKLFTTKAFAGASIYSLLLVEEEQSQQMNNNESAKQDKDINMRQIQKKQSMKPFAYNSTFIVGENIQYTYTSSVFALHEDVVEQIDSFAVGIDNLKKTIALGAANGAFVQVTTYEVRIIPTIRYIGQLINKSQQQSSQKQLFSPNLNQHEQQYQIQHQLELKDDKVLQIASEYIGYDVTHGLSWPAPLLLSEEECKQRIQILQQSQSVPKLAQILNQQQKSKSTQLLNGVMQKVIFEHACITNNLIAISYKCVVFVLVWNPSKPRIATNARDANQTPGNQSQIQQLPALVHPVATLCFPSPVKALSASTICGKSFLIVGCDTPPAVFLFRLDTAQIAKKTEQALKKIWDDGDKQIDNMKYQITYPAVQRPDNTLIIQNGIKQQISQENFINKHFIRMGEGNECIVLNSHIINTNIENGLRRDASTFKQLRFVEVQNGSHQFVEVQYSSNAVMTRLLDLYPYDRPYQILLTTFGRQLHIFTKEEIEESESNHTDKFPLTQKISSSSQIEREEYNLQQNYLNNEGAALLVAGYNGQLATTILPLLVILEFPPGQPKKGKKQSSAQFSFPSLITRIRLCPQPLKMIEDQGTVYIYGDRASQLTWNYRASRIIWTDLECSGIIHSMMPMRIKEEEEQSLPNQDDFSVNESEKSSLQGSQMSSKGNTTNKTPIPYPTLVWIDYVERKLTFGTIDHRTIITRQTKEIPSLPLSIAHIPTMKAIAVLQRDEKGDLFIDICADWYIECHQKHYKNYYPKRHLPYQQNESKISLCYSPKTNFSIAFPPWLSPYYVLKALKNQN</sequence>
<dbReference type="Proteomes" id="UP000324800">
    <property type="component" value="Unassembled WGS sequence"/>
</dbReference>